<dbReference type="EMBL" id="WVUK01000066">
    <property type="protein sequence ID" value="KAF7488023.1"/>
    <property type="molecule type" value="Genomic_DNA"/>
</dbReference>
<accession>A0A834VBZ0</accession>
<dbReference type="Proteomes" id="UP000070412">
    <property type="component" value="Unassembled WGS sequence"/>
</dbReference>
<name>A0A834VBZ0_SARSC</name>
<gene>
    <name evidence="2" type="ORF">SSS_1125</name>
</gene>
<feature type="compositionally biased region" description="Polar residues" evidence="1">
    <location>
        <begin position="55"/>
        <end position="64"/>
    </location>
</feature>
<dbReference type="EnsemblMetazoa" id="SSS_1125s_mrna">
    <property type="protein sequence ID" value="KAF7488023.1"/>
    <property type="gene ID" value="SSS_1125"/>
</dbReference>
<reference evidence="4" key="1">
    <citation type="journal article" date="2020" name="PLoS Negl. Trop. Dis.">
        <title>High-quality nuclear genome for Sarcoptes scabiei-A critical resource for a neglected parasite.</title>
        <authorList>
            <person name="Korhonen P.K."/>
            <person name="Gasser R.B."/>
            <person name="Ma G."/>
            <person name="Wang T."/>
            <person name="Stroehlein A.J."/>
            <person name="Young N.D."/>
            <person name="Ang C.S."/>
            <person name="Fernando D.D."/>
            <person name="Lu H.C."/>
            <person name="Taylor S."/>
            <person name="Reynolds S.L."/>
            <person name="Mofiz E."/>
            <person name="Najaraj S.H."/>
            <person name="Gowda H."/>
            <person name="Madugundu A."/>
            <person name="Renuse S."/>
            <person name="Holt D."/>
            <person name="Pandey A."/>
            <person name="Papenfuss A.T."/>
            <person name="Fischer K."/>
        </authorList>
    </citation>
    <scope>NUCLEOTIDE SEQUENCE [LARGE SCALE GENOMIC DNA]</scope>
</reference>
<sequence>MNRKDYSQNYGLPSDGTLNSKSHQQQSSPKQTITIVNDEKNNERKQSDRIVSIDDTPNNKTPTTASLMLTSNVDNNNSISINNRRNNLIHSVSIVVEPAINADNDGDENSSDYQFNDDELRTIPPLIGAERRKTIAGPISMFEDFYLDQPKKAKEYDDIVQSLFASARLRKEEFARLLEEHDQLVKEINKAEFNR</sequence>
<dbReference type="OrthoDB" id="6366902at2759"/>
<evidence type="ECO:0000313" key="4">
    <source>
        <dbReference type="Proteomes" id="UP000070412"/>
    </source>
</evidence>
<reference evidence="2" key="2">
    <citation type="submission" date="2020-01" db="EMBL/GenBank/DDBJ databases">
        <authorList>
            <person name="Korhonen P.K.K."/>
            <person name="Guangxu M.G."/>
            <person name="Wang T.W."/>
            <person name="Stroehlein A.J.S."/>
            <person name="Young N.D."/>
            <person name="Ang C.-S.A."/>
            <person name="Fernando D.W.F."/>
            <person name="Lu H.L."/>
            <person name="Taylor S.T."/>
            <person name="Ehtesham M.E.M."/>
            <person name="Najaraj S.H.N."/>
            <person name="Harsha G.H.G."/>
            <person name="Madugundu A.M."/>
            <person name="Renuse S.R."/>
            <person name="Holt D.H."/>
            <person name="Pandey A.P."/>
            <person name="Papenfuss A.P."/>
            <person name="Gasser R.B.G."/>
            <person name="Fischer K.F."/>
        </authorList>
    </citation>
    <scope>NUCLEOTIDE SEQUENCE</scope>
    <source>
        <strain evidence="2">SSS_KF_BRIS2020</strain>
    </source>
</reference>
<feature type="compositionally biased region" description="Low complexity" evidence="1">
    <location>
        <begin position="20"/>
        <end position="31"/>
    </location>
</feature>
<organism evidence="2">
    <name type="scientific">Sarcoptes scabiei</name>
    <name type="common">Itch mite</name>
    <name type="synonym">Acarus scabiei</name>
    <dbReference type="NCBI Taxonomy" id="52283"/>
    <lineage>
        <taxon>Eukaryota</taxon>
        <taxon>Metazoa</taxon>
        <taxon>Ecdysozoa</taxon>
        <taxon>Arthropoda</taxon>
        <taxon>Chelicerata</taxon>
        <taxon>Arachnida</taxon>
        <taxon>Acari</taxon>
        <taxon>Acariformes</taxon>
        <taxon>Sarcoptiformes</taxon>
        <taxon>Astigmata</taxon>
        <taxon>Psoroptidia</taxon>
        <taxon>Sarcoptoidea</taxon>
        <taxon>Sarcoptidae</taxon>
        <taxon>Sarcoptinae</taxon>
        <taxon>Sarcoptes</taxon>
    </lineage>
</organism>
<feature type="compositionally biased region" description="Basic and acidic residues" evidence="1">
    <location>
        <begin position="37"/>
        <end position="52"/>
    </location>
</feature>
<evidence type="ECO:0000313" key="2">
    <source>
        <dbReference type="EMBL" id="KAF7488023.1"/>
    </source>
</evidence>
<evidence type="ECO:0000313" key="3">
    <source>
        <dbReference type="EnsemblMetazoa" id="KAF7488023.1"/>
    </source>
</evidence>
<feature type="compositionally biased region" description="Polar residues" evidence="1">
    <location>
        <begin position="7"/>
        <end position="19"/>
    </location>
</feature>
<dbReference type="AlphaFoldDB" id="A0A834VBZ0"/>
<evidence type="ECO:0000256" key="1">
    <source>
        <dbReference type="SAM" id="MobiDB-lite"/>
    </source>
</evidence>
<keyword evidence="4" id="KW-1185">Reference proteome</keyword>
<proteinExistence type="predicted"/>
<protein>
    <submittedName>
        <fullName evidence="2 3">Uncharacterized protein</fullName>
    </submittedName>
</protein>
<reference evidence="3" key="3">
    <citation type="submission" date="2022-06" db="UniProtKB">
        <authorList>
            <consortium name="EnsemblMetazoa"/>
        </authorList>
    </citation>
    <scope>IDENTIFICATION</scope>
</reference>
<feature type="region of interest" description="Disordered" evidence="1">
    <location>
        <begin position="1"/>
        <end position="64"/>
    </location>
</feature>